<evidence type="ECO:0000313" key="3">
    <source>
        <dbReference type="EMBL" id="QCI27517.1"/>
    </source>
</evidence>
<evidence type="ECO:0000313" key="4">
    <source>
        <dbReference type="EMBL" id="ROR38956.1"/>
    </source>
</evidence>
<reference evidence="6" key="1">
    <citation type="submission" date="2018-03" db="EMBL/GenBank/DDBJ databases">
        <title>A comparative analysis of the Nautiliaceae.</title>
        <authorList>
            <person name="Grosche A."/>
            <person name="Smedile F."/>
            <person name="Vetriani C."/>
        </authorList>
    </citation>
    <scope>NUCLEOTIDE SEQUENCE [LARGE SCALE GENOMIC DNA]</scope>
    <source>
        <strain evidence="6">TB6</strain>
    </source>
</reference>
<name>A0AAJ4RB94_9BACT</name>
<dbReference type="SUPFAM" id="SSF52172">
    <property type="entry name" value="CheY-like"/>
    <property type="match status" value="1"/>
</dbReference>
<dbReference type="Proteomes" id="UP000272781">
    <property type="component" value="Unassembled WGS sequence"/>
</dbReference>
<dbReference type="SMART" id="SM00448">
    <property type="entry name" value="REC"/>
    <property type="match status" value="1"/>
</dbReference>
<keyword evidence="6" id="KW-1185">Reference proteome</keyword>
<evidence type="ECO:0000313" key="6">
    <source>
        <dbReference type="Proteomes" id="UP000298805"/>
    </source>
</evidence>
<protein>
    <submittedName>
        <fullName evidence="3 4">Response regulator</fullName>
    </submittedName>
</protein>
<dbReference type="PANTHER" id="PTHR43228:SF1">
    <property type="entry name" value="TWO-COMPONENT RESPONSE REGULATOR ARR22"/>
    <property type="match status" value="1"/>
</dbReference>
<feature type="domain" description="Response regulatory" evidence="2">
    <location>
        <begin position="3"/>
        <end position="141"/>
    </location>
</feature>
<evidence type="ECO:0000313" key="5">
    <source>
        <dbReference type="Proteomes" id="UP000272781"/>
    </source>
</evidence>
<dbReference type="Gene3D" id="3.40.50.2300">
    <property type="match status" value="1"/>
</dbReference>
<dbReference type="Pfam" id="PF00072">
    <property type="entry name" value="Response_reg"/>
    <property type="match status" value="2"/>
</dbReference>
<reference evidence="3" key="3">
    <citation type="submission" date="2019-06" db="EMBL/GenBank/DDBJ databases">
        <title>A comparative analysis of the Nautiliaceae.</title>
        <authorList>
            <person name="Grosche A."/>
            <person name="Smedile F."/>
            <person name="Vetriani C."/>
        </authorList>
    </citation>
    <scope>NUCLEOTIDE SEQUENCE</scope>
    <source>
        <strain evidence="3">TB6</strain>
    </source>
</reference>
<dbReference type="InterPro" id="IPR011006">
    <property type="entry name" value="CheY-like_superfamily"/>
</dbReference>
<dbReference type="GO" id="GO:0000160">
    <property type="term" value="P:phosphorelay signal transduction system"/>
    <property type="evidence" value="ECO:0007669"/>
    <property type="project" value="InterPro"/>
</dbReference>
<proteinExistence type="predicted"/>
<dbReference type="EMBL" id="CP027432">
    <property type="protein sequence ID" value="QCI27517.1"/>
    <property type="molecule type" value="Genomic_DNA"/>
</dbReference>
<reference evidence="4 5" key="2">
    <citation type="submission" date="2018-11" db="EMBL/GenBank/DDBJ databases">
        <title>Genomic Encyclopedia of Type Strains, Phase IV (KMG-IV): sequencing the most valuable type-strain genomes for metagenomic binning, comparative biology and taxonomic classification.</title>
        <authorList>
            <person name="Goeker M."/>
        </authorList>
    </citation>
    <scope>NUCLEOTIDE SEQUENCE [LARGE SCALE GENOMIC DNA]</scope>
    <source>
        <strain evidence="4 5">DSM 27783</strain>
    </source>
</reference>
<dbReference type="AlphaFoldDB" id="A0AAJ4RB94"/>
<sequence>MGKILVVDDAKTMRRIIKNSLIKLGFNEADILEAEDGVKAWELFQQYKDEIDAVLTDWNMPNMNGLELVKKIRNFEQEQGILGKGANFIKDIKAGKGVKIIMITTEGGKESVIEAVKAGVNNYIVKPFNIQKLKEKLQMIKLIGAA</sequence>
<feature type="modified residue" description="4-aspartylphosphate" evidence="1">
    <location>
        <position position="57"/>
    </location>
</feature>
<evidence type="ECO:0000256" key="1">
    <source>
        <dbReference type="PROSITE-ProRule" id="PRU00169"/>
    </source>
</evidence>
<organism evidence="4 5">
    <name type="scientific">Caminibacter pacificus</name>
    <dbReference type="NCBI Taxonomy" id="1424653"/>
    <lineage>
        <taxon>Bacteria</taxon>
        <taxon>Pseudomonadati</taxon>
        <taxon>Campylobacterota</taxon>
        <taxon>Epsilonproteobacteria</taxon>
        <taxon>Nautiliales</taxon>
        <taxon>Nautiliaceae</taxon>
        <taxon>Caminibacter</taxon>
    </lineage>
</organism>
<keyword evidence="1" id="KW-0597">Phosphoprotein</keyword>
<dbReference type="InterPro" id="IPR052048">
    <property type="entry name" value="ST_Response_Regulator"/>
</dbReference>
<dbReference type="PANTHER" id="PTHR43228">
    <property type="entry name" value="TWO-COMPONENT RESPONSE REGULATOR"/>
    <property type="match status" value="1"/>
</dbReference>
<evidence type="ECO:0000259" key="2">
    <source>
        <dbReference type="PROSITE" id="PS50110"/>
    </source>
</evidence>
<dbReference type="PROSITE" id="PS50110">
    <property type="entry name" value="RESPONSE_REGULATORY"/>
    <property type="match status" value="1"/>
</dbReference>
<dbReference type="RefSeq" id="WP_123353246.1">
    <property type="nucleotide sequence ID" value="NZ_CP027432.2"/>
</dbReference>
<gene>
    <name evidence="3" type="ORF">C6V80_00610</name>
    <name evidence="4" type="ORF">EDC58_1875</name>
</gene>
<dbReference type="InterPro" id="IPR001789">
    <property type="entry name" value="Sig_transdc_resp-reg_receiver"/>
</dbReference>
<dbReference type="EMBL" id="RJVK01000005">
    <property type="protein sequence ID" value="ROR38956.1"/>
    <property type="molecule type" value="Genomic_DNA"/>
</dbReference>
<dbReference type="Proteomes" id="UP000298805">
    <property type="component" value="Chromosome"/>
</dbReference>
<accession>A0AAJ4RB94</accession>